<gene>
    <name evidence="2" type="ORF">ADP65_00042</name>
</gene>
<protein>
    <submittedName>
        <fullName evidence="2">DNA helicase</fullName>
    </submittedName>
</protein>
<keyword evidence="3" id="KW-1185">Reference proteome</keyword>
<dbReference type="OrthoDB" id="5394at10239"/>
<sequence>MDKSTTTKPLNADQQAAAEGFFKTLFDPNIKEMNISGPGGVGKTFLMAHIIDEVMPQYEEACKLMGVKSEFDTVVMTATTNKAAEVLAQATNRPTSTIQSHLGLTIRNNFQTGETDLIKSRSWDVKERQIVFVDEASMIDTKLRSYILEGQSKSKIVYVGDHCQLPPIKEELSPIYTNNLPMFKLLTPMRTDKPELLALNQMYRDIVEGKRDFGNIQCYPGIIDHVDGEQMEELLRTHFNGPNKNRVLAYSNRQVLLYTDHIREQQGYRGEFDIGEELVVNQGFQRGQDRLSNEQEVTIIEKAPILDNVRIDVDVTLECRRVGLDTGYGGVMHDVLLPIDRDHYTALCKYYAKQKNWERYFYLKDGFPDLRAKDACTVHKGQGSSYDTVFIDLGDLSTCNNPTVAARLFYVAVSRARNRVVMYGNLAPKYGQIVH</sequence>
<keyword evidence="2" id="KW-0067">ATP-binding</keyword>
<dbReference type="Gene3D" id="3.40.50.300">
    <property type="entry name" value="P-loop containing nucleotide triphosphate hydrolases"/>
    <property type="match status" value="2"/>
</dbReference>
<dbReference type="RefSeq" id="YP_009208694.1">
    <property type="nucleotide sequence ID" value="NC_028908.2"/>
</dbReference>
<dbReference type="GO" id="GO:0043139">
    <property type="term" value="F:5'-3' DNA helicase activity"/>
    <property type="evidence" value="ECO:0007669"/>
    <property type="project" value="TreeGrafter"/>
</dbReference>
<keyword evidence="2" id="KW-0378">Hydrolase</keyword>
<dbReference type="EMBL" id="KT321317">
    <property type="protein sequence ID" value="ALA45511.1"/>
    <property type="molecule type" value="Genomic_DNA"/>
</dbReference>
<accession>A0A0K2FHR8</accession>
<dbReference type="PANTHER" id="PTHR43788">
    <property type="entry name" value="DNA2/NAM7 HELICASE FAMILY MEMBER"/>
    <property type="match status" value="1"/>
</dbReference>
<dbReference type="Proteomes" id="UP000203117">
    <property type="component" value="Segment"/>
</dbReference>
<reference evidence="2" key="1">
    <citation type="submission" date="2016-02" db="EMBL/GenBank/DDBJ databases">
        <authorList>
            <person name="Zhao X."/>
        </authorList>
    </citation>
    <scope>NUCLEOTIDE SEQUENCE</scope>
</reference>
<proteinExistence type="predicted"/>
<dbReference type="SUPFAM" id="SSF52540">
    <property type="entry name" value="P-loop containing nucleoside triphosphate hydrolases"/>
    <property type="match status" value="1"/>
</dbReference>
<dbReference type="KEGG" id="vg:26648372"/>
<dbReference type="Pfam" id="PF13604">
    <property type="entry name" value="AAA_30"/>
    <property type="match status" value="1"/>
</dbReference>
<dbReference type="Pfam" id="PF13538">
    <property type="entry name" value="UvrD_C_2"/>
    <property type="match status" value="1"/>
</dbReference>
<dbReference type="InterPro" id="IPR027417">
    <property type="entry name" value="P-loop_NTPase"/>
</dbReference>
<dbReference type="CDD" id="cd18809">
    <property type="entry name" value="SF1_C_RecD"/>
    <property type="match status" value="1"/>
</dbReference>
<evidence type="ECO:0000259" key="1">
    <source>
        <dbReference type="Pfam" id="PF13538"/>
    </source>
</evidence>
<dbReference type="GeneID" id="26648372"/>
<organism evidence="2 3">
    <name type="scientific">Achromobacter phage phiAxp-3</name>
    <dbReference type="NCBI Taxonomy" id="1664247"/>
    <lineage>
        <taxon>Viruses</taxon>
        <taxon>Duplodnaviria</taxon>
        <taxon>Heunggongvirae</taxon>
        <taxon>Uroviricota</taxon>
        <taxon>Caudoviricetes</taxon>
        <taxon>Schitoviridae</taxon>
        <taxon>Rothmandenesvirinae</taxon>
        <taxon>Dongdastvirus</taxon>
        <taxon>Dongdastvirus Axp3</taxon>
    </lineage>
</organism>
<dbReference type="InterPro" id="IPR027785">
    <property type="entry name" value="UvrD-like_helicase_C"/>
</dbReference>
<name>A0A0K2FHR8_9CAUD</name>
<keyword evidence="2" id="KW-0347">Helicase</keyword>
<evidence type="ECO:0000313" key="2">
    <source>
        <dbReference type="EMBL" id="ALA45511.1"/>
    </source>
</evidence>
<dbReference type="PANTHER" id="PTHR43788:SF8">
    <property type="entry name" value="DNA-BINDING PROTEIN SMUBP-2"/>
    <property type="match status" value="1"/>
</dbReference>
<keyword evidence="2" id="KW-0547">Nucleotide-binding</keyword>
<evidence type="ECO:0000313" key="3">
    <source>
        <dbReference type="Proteomes" id="UP000203117"/>
    </source>
</evidence>
<feature type="domain" description="UvrD-like helicase C-terminal" evidence="1">
    <location>
        <begin position="375"/>
        <end position="423"/>
    </location>
</feature>
<dbReference type="InterPro" id="IPR050534">
    <property type="entry name" value="Coronavir_polyprotein_1ab"/>
</dbReference>